<evidence type="ECO:0008006" key="4">
    <source>
        <dbReference type="Google" id="ProtNLM"/>
    </source>
</evidence>
<keyword evidence="3" id="KW-1185">Reference proteome</keyword>
<dbReference type="Proteomes" id="UP001157134">
    <property type="component" value="Unassembled WGS sequence"/>
</dbReference>
<evidence type="ECO:0000313" key="2">
    <source>
        <dbReference type="EMBL" id="GLX86819.1"/>
    </source>
</evidence>
<evidence type="ECO:0000313" key="3">
    <source>
        <dbReference type="Proteomes" id="UP001157134"/>
    </source>
</evidence>
<reference evidence="2 3" key="1">
    <citation type="submission" date="2023-03" db="EMBL/GenBank/DDBJ databases">
        <title>Thalassotalea loyana LMG 22536T draft genome sequence.</title>
        <authorList>
            <person name="Sawabe T."/>
        </authorList>
    </citation>
    <scope>NUCLEOTIDE SEQUENCE [LARGE SCALE GENOMIC DNA]</scope>
    <source>
        <strain evidence="2 3">LMG 22536</strain>
    </source>
</reference>
<name>A0ABQ6HFR3_9GAMM</name>
<comment type="caution">
    <text evidence="2">The sequence shown here is derived from an EMBL/GenBank/DDBJ whole genome shotgun (WGS) entry which is preliminary data.</text>
</comment>
<gene>
    <name evidence="2" type="ORF">tloyanaT_30720</name>
</gene>
<accession>A0ABQ6HFR3</accession>
<feature type="region of interest" description="Disordered" evidence="1">
    <location>
        <begin position="287"/>
        <end position="312"/>
    </location>
</feature>
<dbReference type="EMBL" id="BSSV01000007">
    <property type="protein sequence ID" value="GLX86819.1"/>
    <property type="molecule type" value="Genomic_DNA"/>
</dbReference>
<organism evidence="2 3">
    <name type="scientific">Thalassotalea loyana</name>
    <dbReference type="NCBI Taxonomy" id="280483"/>
    <lineage>
        <taxon>Bacteria</taxon>
        <taxon>Pseudomonadati</taxon>
        <taxon>Pseudomonadota</taxon>
        <taxon>Gammaproteobacteria</taxon>
        <taxon>Alteromonadales</taxon>
        <taxon>Colwelliaceae</taxon>
        <taxon>Thalassotalea</taxon>
    </lineage>
</organism>
<dbReference type="SUPFAM" id="SSF51197">
    <property type="entry name" value="Clavaminate synthase-like"/>
    <property type="match status" value="1"/>
</dbReference>
<sequence length="312" mass="35544">MTTANTSDVKRASSSLEQARELTFPSRKEMLERAPTVDRFWQNNSGLLQNAWQHWEASRDDELPNLDEVLIDKSLREAINRAWVNPNKEGAVKDLWHEVAPGVYKAQFFDVEEIAKLRNYFDQASDAGIPLKPPYGIVLNRFGGMLDKRSTGYLAAPNFQAFYQMLHDKYMRPIARLLMPEVYGFDSQTFGFSIKYQAGVDTSLRLHTDASAATMNINMNLQRETYKGSQVDFYDSQSGRVNRLVFEPGTAMIHRGNVAHAAQAITEGERSNIVMWLYGKGMTIPHHQNGEDISPEQRWTVPNEEQDAYAPF</sequence>
<dbReference type="RefSeq" id="WP_284300219.1">
    <property type="nucleotide sequence ID" value="NZ_BSSV01000007.1"/>
</dbReference>
<proteinExistence type="predicted"/>
<protein>
    <recommendedName>
        <fullName evidence="4">2OG-Fe(II) oxygenase</fullName>
    </recommendedName>
</protein>
<dbReference type="Gene3D" id="2.60.120.620">
    <property type="entry name" value="q2cbj1_9rhob like domain"/>
    <property type="match status" value="1"/>
</dbReference>
<evidence type="ECO:0000256" key="1">
    <source>
        <dbReference type="SAM" id="MobiDB-lite"/>
    </source>
</evidence>